<protein>
    <recommendedName>
        <fullName evidence="1">Tubulin epsilon and delta complex protein 1 domain-containing protein</fullName>
    </recommendedName>
</protein>
<evidence type="ECO:0000313" key="3">
    <source>
        <dbReference type="Proteomes" id="UP000494040"/>
    </source>
</evidence>
<dbReference type="InterPro" id="IPR027996">
    <property type="entry name" value="TEDC1_dom"/>
</dbReference>
<dbReference type="AlphaFoldDB" id="A0A8I6RQB8"/>
<name>A0A8I6RQB8_CIMLE</name>
<reference evidence="2" key="1">
    <citation type="submission" date="2022-01" db="UniProtKB">
        <authorList>
            <consortium name="EnsemblMetazoa"/>
        </authorList>
    </citation>
    <scope>IDENTIFICATION</scope>
</reference>
<dbReference type="PANTHER" id="PTHR35076:SF1">
    <property type="entry name" value="TUBULIN EPSILON AND DELTA COMPLEX PROTEIN 1"/>
    <property type="match status" value="1"/>
</dbReference>
<proteinExistence type="predicted"/>
<feature type="domain" description="Tubulin epsilon and delta complex protein 1" evidence="1">
    <location>
        <begin position="74"/>
        <end position="245"/>
    </location>
</feature>
<dbReference type="OMA" id="RHVFFDW"/>
<dbReference type="EnsemblMetazoa" id="XM_014393998.2">
    <property type="protein sequence ID" value="XP_014249484.1"/>
    <property type="gene ID" value="LOC106666657"/>
</dbReference>
<dbReference type="Pfam" id="PF14970">
    <property type="entry name" value="TEDC1"/>
    <property type="match status" value="1"/>
</dbReference>
<dbReference type="OrthoDB" id="9906141at2759"/>
<sequence length="328" mass="38048">MEGIKDTILLFCNLINKMYSEQLLSIHFSHGKFNRTSDHTVVVFWRIIHRIVCDQRNCSDIVYCVKKLMLTKFGYRMASFYALPDNSTYGSRELLLALGKLVVDNKLEEAFDKIISKSVLISEFGQEPDRKKCNINECKKVELDNSEDFLKMLMFKAGKIKNNLRAIDRLNEIRQKETAKIHEETSSIPCISHLSVWELLVLSNKKVYYAGYQKHLQAAVEILDAYFLWLKRKKEFIKWIDTVLDLKRNECSSSDKTDMNADRENMANFFNQLENERRTCTVTESSDISNYGLMPVYDSEITEAALQTIVESMAAPLLNNSFKILQKN</sequence>
<accession>A0A8I6RQB8</accession>
<dbReference type="InterPro" id="IPR043535">
    <property type="entry name" value="TEDC1"/>
</dbReference>
<dbReference type="Proteomes" id="UP000494040">
    <property type="component" value="Unassembled WGS sequence"/>
</dbReference>
<evidence type="ECO:0000259" key="1">
    <source>
        <dbReference type="Pfam" id="PF14970"/>
    </source>
</evidence>
<dbReference type="RefSeq" id="XP_014249484.1">
    <property type="nucleotide sequence ID" value="XM_014393998.2"/>
</dbReference>
<organism evidence="2 3">
    <name type="scientific">Cimex lectularius</name>
    <name type="common">Bed bug</name>
    <name type="synonym">Acanthia lectularia</name>
    <dbReference type="NCBI Taxonomy" id="79782"/>
    <lineage>
        <taxon>Eukaryota</taxon>
        <taxon>Metazoa</taxon>
        <taxon>Ecdysozoa</taxon>
        <taxon>Arthropoda</taxon>
        <taxon>Hexapoda</taxon>
        <taxon>Insecta</taxon>
        <taxon>Pterygota</taxon>
        <taxon>Neoptera</taxon>
        <taxon>Paraneoptera</taxon>
        <taxon>Hemiptera</taxon>
        <taxon>Heteroptera</taxon>
        <taxon>Panheteroptera</taxon>
        <taxon>Cimicomorpha</taxon>
        <taxon>Cimicidae</taxon>
        <taxon>Cimex</taxon>
    </lineage>
</organism>
<evidence type="ECO:0000313" key="2">
    <source>
        <dbReference type="EnsemblMetazoa" id="XP_014249484.1"/>
    </source>
</evidence>
<keyword evidence="3" id="KW-1185">Reference proteome</keyword>
<dbReference type="GeneID" id="106666657"/>
<dbReference type="KEGG" id="clec:106666657"/>
<dbReference type="PANTHER" id="PTHR35076">
    <property type="entry name" value="TUBULIN EPSILON AND DELTA COMPLEX PROTEIN 1"/>
    <property type="match status" value="1"/>
</dbReference>